<dbReference type="SUPFAM" id="SSF53613">
    <property type="entry name" value="Ribokinase-like"/>
    <property type="match status" value="1"/>
</dbReference>
<keyword evidence="1" id="KW-0418">Kinase</keyword>
<feature type="non-terminal residue" evidence="1">
    <location>
        <position position="48"/>
    </location>
</feature>
<feature type="non-terminal residue" evidence="1">
    <location>
        <position position="1"/>
    </location>
</feature>
<comment type="caution">
    <text evidence="1">The sequence shown here is derived from an EMBL/GenBank/DDBJ whole genome shotgun (WGS) entry which is preliminary data.</text>
</comment>
<keyword evidence="2" id="KW-1185">Reference proteome</keyword>
<gene>
    <name evidence="1" type="ORF">PSYPI_46224</name>
</gene>
<dbReference type="GO" id="GO:0016301">
    <property type="term" value="F:kinase activity"/>
    <property type="evidence" value="ECO:0007669"/>
    <property type="project" value="UniProtKB-KW"/>
</dbReference>
<dbReference type="AlphaFoldDB" id="F3GQM5"/>
<evidence type="ECO:0000313" key="2">
    <source>
        <dbReference type="Proteomes" id="UP000004986"/>
    </source>
</evidence>
<evidence type="ECO:0000313" key="1">
    <source>
        <dbReference type="EMBL" id="EGH49378.1"/>
    </source>
</evidence>
<dbReference type="Gene3D" id="3.40.1190.20">
    <property type="match status" value="1"/>
</dbReference>
<organism evidence="1 2">
    <name type="scientific">Pseudomonas syringae pv. pisi str. 1704B</name>
    <dbReference type="NCBI Taxonomy" id="629263"/>
    <lineage>
        <taxon>Bacteria</taxon>
        <taxon>Pseudomonadati</taxon>
        <taxon>Pseudomonadota</taxon>
        <taxon>Gammaproteobacteria</taxon>
        <taxon>Pseudomonadales</taxon>
        <taxon>Pseudomonadaceae</taxon>
        <taxon>Pseudomonas</taxon>
        <taxon>Pseudomonas syringae</taxon>
    </lineage>
</organism>
<proteinExistence type="predicted"/>
<sequence>DEDLHLLYPDSDPQKIAEGWLGKRTQLVIVTRGTQGASVFTRQHGTWS</sequence>
<keyword evidence="1" id="KW-0808">Transferase</keyword>
<dbReference type="HOGENOM" id="CLU_3161985_0_0_6"/>
<protein>
    <submittedName>
        <fullName evidence="1">Carbohydrate kinase, PfkB</fullName>
    </submittedName>
</protein>
<dbReference type="InterPro" id="IPR029056">
    <property type="entry name" value="Ribokinase-like"/>
</dbReference>
<dbReference type="Proteomes" id="UP000004986">
    <property type="component" value="Unassembled WGS sequence"/>
</dbReference>
<dbReference type="EMBL" id="AEAI01004194">
    <property type="protein sequence ID" value="EGH49378.1"/>
    <property type="molecule type" value="Genomic_DNA"/>
</dbReference>
<reference evidence="1 2" key="1">
    <citation type="journal article" date="2011" name="PLoS Pathog.">
        <title>Dynamic evolution of pathogenicity revealed by sequencing and comparative genomics of 19 Pseudomonas syringae isolates.</title>
        <authorList>
            <person name="Baltrus D.A."/>
            <person name="Nishimura M.T."/>
            <person name="Romanchuk A."/>
            <person name="Chang J.H."/>
            <person name="Mukhtar M.S."/>
            <person name="Cherkis K."/>
            <person name="Roach J."/>
            <person name="Grant S.R."/>
            <person name="Jones C.D."/>
            <person name="Dangl J.L."/>
        </authorList>
    </citation>
    <scope>NUCLEOTIDE SEQUENCE [LARGE SCALE GENOMIC DNA]</scope>
    <source>
        <strain evidence="1 2">1704B</strain>
    </source>
</reference>
<name>F3GQM5_PSESJ</name>
<accession>F3GQM5</accession>